<dbReference type="FunFam" id="1.10.10.10:FF:000001">
    <property type="entry name" value="LysR family transcriptional regulator"/>
    <property type="match status" value="1"/>
</dbReference>
<evidence type="ECO:0000313" key="8">
    <source>
        <dbReference type="Proteomes" id="UP000192721"/>
    </source>
</evidence>
<dbReference type="EMBL" id="JAFLRD010000004">
    <property type="protein sequence ID" value="MBO0414987.1"/>
    <property type="molecule type" value="Genomic_DNA"/>
</dbReference>
<comment type="similarity">
    <text evidence="1">Belongs to the LysR transcriptional regulatory family.</text>
</comment>
<dbReference type="FunFam" id="3.40.190.290:FF:000001">
    <property type="entry name" value="Transcriptional regulator, LysR family"/>
    <property type="match status" value="1"/>
</dbReference>
<dbReference type="InterPro" id="IPR036388">
    <property type="entry name" value="WH-like_DNA-bd_sf"/>
</dbReference>
<dbReference type="GO" id="GO:0043565">
    <property type="term" value="F:sequence-specific DNA binding"/>
    <property type="evidence" value="ECO:0007669"/>
    <property type="project" value="TreeGrafter"/>
</dbReference>
<evidence type="ECO:0000313" key="7">
    <source>
        <dbReference type="EMBL" id="OQS43691.1"/>
    </source>
</evidence>
<feature type="domain" description="HTH lysR-type" evidence="5">
    <location>
        <begin position="1"/>
        <end position="59"/>
    </location>
</feature>
<comment type="caution">
    <text evidence="7">The sequence shown here is derived from an EMBL/GenBank/DDBJ whole genome shotgun (WGS) entry which is preliminary data.</text>
</comment>
<dbReference type="PANTHER" id="PTHR30537">
    <property type="entry name" value="HTH-TYPE TRANSCRIPTIONAL REGULATOR"/>
    <property type="match status" value="1"/>
</dbReference>
<reference evidence="7 8" key="1">
    <citation type="submission" date="2017-02" db="EMBL/GenBank/DDBJ databases">
        <title>Chromobacterium haemolyticum H5244.</title>
        <authorList>
            <person name="Gulvik C.A."/>
        </authorList>
    </citation>
    <scope>NUCLEOTIDE SEQUENCE [LARGE SCALE GENOMIC DNA]</scope>
    <source>
        <strain evidence="7 8">H5244</strain>
    </source>
</reference>
<dbReference type="RefSeq" id="WP_043589705.1">
    <property type="nucleotide sequence ID" value="NZ_AP019312.1"/>
</dbReference>
<evidence type="ECO:0000313" key="6">
    <source>
        <dbReference type="EMBL" id="MBO0414987.1"/>
    </source>
</evidence>
<evidence type="ECO:0000256" key="2">
    <source>
        <dbReference type="ARBA" id="ARBA00023015"/>
    </source>
</evidence>
<proteinExistence type="inferred from homology"/>
<dbReference type="InterPro" id="IPR058163">
    <property type="entry name" value="LysR-type_TF_proteobact-type"/>
</dbReference>
<evidence type="ECO:0000256" key="1">
    <source>
        <dbReference type="ARBA" id="ARBA00009437"/>
    </source>
</evidence>
<dbReference type="PANTHER" id="PTHR30537:SF35">
    <property type="entry name" value="TRANSCRIPTIONAL REGULATORY PROTEIN"/>
    <property type="match status" value="1"/>
</dbReference>
<dbReference type="PROSITE" id="PS50931">
    <property type="entry name" value="HTH_LYSR"/>
    <property type="match status" value="1"/>
</dbReference>
<evidence type="ECO:0000313" key="9">
    <source>
        <dbReference type="Proteomes" id="UP000664349"/>
    </source>
</evidence>
<dbReference type="GO" id="GO:0003700">
    <property type="term" value="F:DNA-binding transcription factor activity"/>
    <property type="evidence" value="ECO:0007669"/>
    <property type="project" value="InterPro"/>
</dbReference>
<protein>
    <submittedName>
        <fullName evidence="7">LysR family transcriptional regulator</fullName>
    </submittedName>
</protein>
<dbReference type="InterPro" id="IPR000847">
    <property type="entry name" value="LysR_HTH_N"/>
</dbReference>
<dbReference type="Pfam" id="PF03466">
    <property type="entry name" value="LysR_substrate"/>
    <property type="match status" value="1"/>
</dbReference>
<name>A0A1W0D9J5_9NEIS</name>
<dbReference type="CDD" id="cd08422">
    <property type="entry name" value="PBP2_CrgA_like"/>
    <property type="match status" value="1"/>
</dbReference>
<dbReference type="Gene3D" id="1.10.10.10">
    <property type="entry name" value="Winged helix-like DNA-binding domain superfamily/Winged helix DNA-binding domain"/>
    <property type="match status" value="1"/>
</dbReference>
<evidence type="ECO:0000259" key="5">
    <source>
        <dbReference type="PROSITE" id="PS50931"/>
    </source>
</evidence>
<evidence type="ECO:0000256" key="3">
    <source>
        <dbReference type="ARBA" id="ARBA00023125"/>
    </source>
</evidence>
<dbReference type="OrthoDB" id="9178040at2"/>
<dbReference type="InterPro" id="IPR036390">
    <property type="entry name" value="WH_DNA-bd_sf"/>
</dbReference>
<dbReference type="EMBL" id="MUKV01000002">
    <property type="protein sequence ID" value="OQS43691.1"/>
    <property type="molecule type" value="Genomic_DNA"/>
</dbReference>
<keyword evidence="4" id="KW-0804">Transcription</keyword>
<dbReference type="SUPFAM" id="SSF46785">
    <property type="entry name" value="Winged helix' DNA-binding domain"/>
    <property type="match status" value="1"/>
</dbReference>
<dbReference type="Proteomes" id="UP000192721">
    <property type="component" value="Unassembled WGS sequence"/>
</dbReference>
<keyword evidence="2" id="KW-0805">Transcription regulation</keyword>
<sequence length="304" mass="32880">MDRITAAQVFVTITERGSLVAAAETLDMSRAMITRYLAEMEEWAGTRLLHRTTRRLSLTPAGEETLARCRQMLEIAGQMPAANSADPGQPQGLLRISCAQSLAQDALAAAVTEFLRRFPQTAIDLQISNRAVNLVEERIDLAIRITNALDPSLIARPLASCASVICASPAYLAAHGAPKRLEDLSLHNCLTYSYFGKSLWRFQRHGEQLAVPVSGNLSANESMVLLSATAAGAGIALQPLYSAAPLIASGQLVALLPEYQPQELGIYGIYASRRQMPATLRAMLDFLVERFASDPAWQARTAGG</sequence>
<dbReference type="Proteomes" id="UP000664349">
    <property type="component" value="Unassembled WGS sequence"/>
</dbReference>
<reference evidence="6 9" key="2">
    <citation type="submission" date="2021-03" db="EMBL/GenBank/DDBJ databases">
        <title>First Case of infection caused by Chromobacterium haemolyticum derived from water in China.</title>
        <authorList>
            <person name="Chen J."/>
            <person name="Liu C."/>
        </authorList>
    </citation>
    <scope>NUCLEOTIDE SEQUENCE [LARGE SCALE GENOMIC DNA]</scope>
    <source>
        <strain evidence="6 9">WJ-5</strain>
    </source>
</reference>
<dbReference type="GeneID" id="58561946"/>
<evidence type="ECO:0000256" key="4">
    <source>
        <dbReference type="ARBA" id="ARBA00023163"/>
    </source>
</evidence>
<dbReference type="Gene3D" id="3.40.190.290">
    <property type="match status" value="1"/>
</dbReference>
<keyword evidence="9" id="KW-1185">Reference proteome</keyword>
<dbReference type="InterPro" id="IPR005119">
    <property type="entry name" value="LysR_subst-bd"/>
</dbReference>
<accession>A0A1W0D9J5</accession>
<dbReference type="GO" id="GO:0006351">
    <property type="term" value="P:DNA-templated transcription"/>
    <property type="evidence" value="ECO:0007669"/>
    <property type="project" value="TreeGrafter"/>
</dbReference>
<dbReference type="AlphaFoldDB" id="A0A1W0D9J5"/>
<gene>
    <name evidence="7" type="ORF">B0T45_02995</name>
    <name evidence="6" type="ORF">J1C50_05640</name>
</gene>
<dbReference type="SUPFAM" id="SSF53850">
    <property type="entry name" value="Periplasmic binding protein-like II"/>
    <property type="match status" value="1"/>
</dbReference>
<dbReference type="Pfam" id="PF00126">
    <property type="entry name" value="HTH_1"/>
    <property type="match status" value="1"/>
</dbReference>
<organism evidence="7 8">
    <name type="scientific">Chromobacterium haemolyticum</name>
    <dbReference type="NCBI Taxonomy" id="394935"/>
    <lineage>
        <taxon>Bacteria</taxon>
        <taxon>Pseudomonadati</taxon>
        <taxon>Pseudomonadota</taxon>
        <taxon>Betaproteobacteria</taxon>
        <taxon>Neisseriales</taxon>
        <taxon>Chromobacteriaceae</taxon>
        <taxon>Chromobacterium</taxon>
    </lineage>
</organism>
<keyword evidence="3" id="KW-0238">DNA-binding</keyword>